<comment type="similarity">
    <text evidence="2">Belongs to the HdrA family.</text>
</comment>
<keyword evidence="5" id="KW-0479">Metal-binding</keyword>
<dbReference type="Pfam" id="PF07992">
    <property type="entry name" value="Pyr_redox_2"/>
    <property type="match status" value="2"/>
</dbReference>
<dbReference type="PANTHER" id="PTHR43498:SF1">
    <property type="entry name" value="COB--COM HETERODISULFIDE REDUCTASE IRON-SULFUR SUBUNIT A"/>
    <property type="match status" value="1"/>
</dbReference>
<dbReference type="Gene3D" id="3.40.50.720">
    <property type="entry name" value="NAD(P)-binding Rossmann-like Domain"/>
    <property type="match status" value="1"/>
</dbReference>
<dbReference type="RefSeq" id="WP_013705825.1">
    <property type="nucleotide sequence ID" value="NC_015388.1"/>
</dbReference>
<feature type="domain" description="4Fe-4S ferredoxin-type" evidence="10">
    <location>
        <begin position="104"/>
        <end position="134"/>
    </location>
</feature>
<keyword evidence="4" id="KW-0285">Flavoprotein</keyword>
<dbReference type="Proteomes" id="UP000000483">
    <property type="component" value="Chromosome"/>
</dbReference>
<dbReference type="SUPFAM" id="SSF51905">
    <property type="entry name" value="FAD/NAD(P)-binding domain"/>
    <property type="match status" value="1"/>
</dbReference>
<dbReference type="GO" id="GO:0051539">
    <property type="term" value="F:4 iron, 4 sulfur cluster binding"/>
    <property type="evidence" value="ECO:0007669"/>
    <property type="project" value="UniProtKB-KW"/>
</dbReference>
<organism evidence="11 12">
    <name type="scientific">Desulfobacca acetoxidans (strain ATCC 700848 / DSM 11109 / ASRB2)</name>
    <dbReference type="NCBI Taxonomy" id="880072"/>
    <lineage>
        <taxon>Bacteria</taxon>
        <taxon>Pseudomonadati</taxon>
        <taxon>Thermodesulfobacteriota</taxon>
        <taxon>Desulfobaccia</taxon>
        <taxon>Desulfobaccales</taxon>
        <taxon>Desulfobaccaceae</taxon>
        <taxon>Desulfobacca</taxon>
    </lineage>
</organism>
<dbReference type="AlphaFoldDB" id="F2NGU1"/>
<dbReference type="SUPFAM" id="SSF51971">
    <property type="entry name" value="Nucleotide-binding domain"/>
    <property type="match status" value="1"/>
</dbReference>
<gene>
    <name evidence="11" type="ordered locus">Desac_0834</name>
</gene>
<dbReference type="Pfam" id="PF01134">
    <property type="entry name" value="GIDA"/>
    <property type="match status" value="1"/>
</dbReference>
<keyword evidence="12" id="KW-1185">Reference proteome</keyword>
<evidence type="ECO:0000256" key="5">
    <source>
        <dbReference type="ARBA" id="ARBA00022723"/>
    </source>
</evidence>
<evidence type="ECO:0000313" key="11">
    <source>
        <dbReference type="EMBL" id="AEB08712.1"/>
    </source>
</evidence>
<dbReference type="GO" id="GO:0046872">
    <property type="term" value="F:metal ion binding"/>
    <property type="evidence" value="ECO:0007669"/>
    <property type="project" value="UniProtKB-KW"/>
</dbReference>
<dbReference type="SUPFAM" id="SSF54862">
    <property type="entry name" value="4Fe-4S ferredoxins"/>
    <property type="match status" value="1"/>
</dbReference>
<feature type="domain" description="4Fe-4S ferredoxin-type" evidence="10">
    <location>
        <begin position="931"/>
        <end position="960"/>
    </location>
</feature>
<dbReference type="GO" id="GO:0016491">
    <property type="term" value="F:oxidoreductase activity"/>
    <property type="evidence" value="ECO:0007669"/>
    <property type="project" value="UniProtKB-KW"/>
</dbReference>
<dbReference type="InterPro" id="IPR039650">
    <property type="entry name" value="HdrA-like"/>
</dbReference>
<dbReference type="Gene3D" id="3.30.70.20">
    <property type="match status" value="3"/>
</dbReference>
<evidence type="ECO:0000256" key="7">
    <source>
        <dbReference type="ARBA" id="ARBA00023002"/>
    </source>
</evidence>
<dbReference type="Gene3D" id="3.50.50.60">
    <property type="entry name" value="FAD/NAD(P)-binding domain"/>
    <property type="match status" value="2"/>
</dbReference>
<dbReference type="PANTHER" id="PTHR43498">
    <property type="entry name" value="FERREDOXIN:COB-COM HETERODISULFIDE REDUCTASE SUBUNIT A"/>
    <property type="match status" value="1"/>
</dbReference>
<dbReference type="InterPro" id="IPR023753">
    <property type="entry name" value="FAD/NAD-binding_dom"/>
</dbReference>
<dbReference type="InterPro" id="IPR036188">
    <property type="entry name" value="FAD/NAD-bd_sf"/>
</dbReference>
<evidence type="ECO:0000256" key="6">
    <source>
        <dbReference type="ARBA" id="ARBA00022827"/>
    </source>
</evidence>
<protein>
    <submittedName>
        <fullName evidence="11">4Fe-4S ferredoxin iron-sulfur binding domain-containing protein</fullName>
    </submittedName>
</protein>
<dbReference type="PROSITE" id="PS00198">
    <property type="entry name" value="4FE4S_FER_1"/>
    <property type="match status" value="2"/>
</dbReference>
<dbReference type="HOGENOM" id="CLU_004231_2_0_7"/>
<keyword evidence="3" id="KW-0004">4Fe-4S</keyword>
<dbReference type="Pfam" id="PF13187">
    <property type="entry name" value="Fer4_9"/>
    <property type="match status" value="1"/>
</dbReference>
<feature type="domain" description="4Fe-4S ferredoxin-type" evidence="10">
    <location>
        <begin position="961"/>
        <end position="990"/>
    </location>
</feature>
<keyword evidence="9" id="KW-0411">Iron-sulfur</keyword>
<evidence type="ECO:0000256" key="1">
    <source>
        <dbReference type="ARBA" id="ARBA00001974"/>
    </source>
</evidence>
<evidence type="ECO:0000256" key="8">
    <source>
        <dbReference type="ARBA" id="ARBA00023004"/>
    </source>
</evidence>
<keyword evidence="8" id="KW-0408">Iron</keyword>
<reference evidence="12" key="2">
    <citation type="submission" date="2011-03" db="EMBL/GenBank/DDBJ databases">
        <title>The complete genome of Desulfobacca acetoxidans DSM 11109.</title>
        <authorList>
            <consortium name="US DOE Joint Genome Institute (JGI-PGF)"/>
            <person name="Lucas S."/>
            <person name="Copeland A."/>
            <person name="Lapidus A."/>
            <person name="Bruce D."/>
            <person name="Goodwin L."/>
            <person name="Pitluck S."/>
            <person name="Peters L."/>
            <person name="Kyrpides N."/>
            <person name="Mavromatis K."/>
            <person name="Ivanova N."/>
            <person name="Ovchinnikova G."/>
            <person name="Teshima H."/>
            <person name="Detter J.C."/>
            <person name="Han C."/>
            <person name="Land M."/>
            <person name="Hauser L."/>
            <person name="Markowitz V."/>
            <person name="Cheng J.-F."/>
            <person name="Hugenholtz P."/>
            <person name="Woyke T."/>
            <person name="Wu D."/>
            <person name="Spring S."/>
            <person name="Schueler E."/>
            <person name="Brambilla E."/>
            <person name="Klenk H.-P."/>
            <person name="Eisen J.A."/>
        </authorList>
    </citation>
    <scope>NUCLEOTIDE SEQUENCE [LARGE SCALE GENOMIC DNA]</scope>
    <source>
        <strain evidence="12">ATCC 700848 / DSM 11109 / ASRB2</strain>
    </source>
</reference>
<dbReference type="InterPro" id="IPR040131">
    <property type="entry name" value="MnmG_N"/>
</dbReference>
<dbReference type="InterPro" id="IPR017900">
    <property type="entry name" value="4Fe4S_Fe_S_CS"/>
</dbReference>
<dbReference type="eggNOG" id="COG1148">
    <property type="taxonomic scope" value="Bacteria"/>
</dbReference>
<dbReference type="Pfam" id="PF13237">
    <property type="entry name" value="Fer4_10"/>
    <property type="match status" value="1"/>
</dbReference>
<keyword evidence="7" id="KW-0560">Oxidoreductase</keyword>
<evidence type="ECO:0000313" key="12">
    <source>
        <dbReference type="Proteomes" id="UP000000483"/>
    </source>
</evidence>
<evidence type="ECO:0000256" key="3">
    <source>
        <dbReference type="ARBA" id="ARBA00022485"/>
    </source>
</evidence>
<accession>F2NGU1</accession>
<keyword evidence="6" id="KW-0274">FAD</keyword>
<comment type="cofactor">
    <cofactor evidence="1">
        <name>FAD</name>
        <dbReference type="ChEBI" id="CHEBI:57692"/>
    </cofactor>
</comment>
<dbReference type="EMBL" id="CP002629">
    <property type="protein sequence ID" value="AEB08712.1"/>
    <property type="molecule type" value="Genomic_DNA"/>
</dbReference>
<sequence>MAMQKETDKIGAVLVVGAGVAGMQAALDLANSGYYVYLTDRSPTIGGIMAQLDKTFPTNDCSMCIISPKLVEVGRHLNIEVLPDTEVQALDGDLGHFRAVLNNYPRYLDPVKCTGCGDCRKVCPVRAVNEFNAGLDLREATYIRYPQAVPLAFAIDRQVCIGCGLCGQVCLAGAINYLDTARQREIDVGAVILTVGNEVFDPTRLQSYNYANQPNVVTSLEFERILSASGPYRGHLMRPYDREEPKKIAWLQCVGSRDVKTNPYCSAVCCMYAIKEAVIAKEHAHGDLDTAIFYMDMRTYGKDFEHYYNRARNEHGVRFIRSRVHSIDPEGECDLRISYVDEQGEKKSEVFDLVVLSVGFQVSESVKDLARRLGVELNQHHFAKTDPFLPVATSRPGVYVCGTFQCPKDIPQSVMEASAAAAACSATLSEARWTRTKTKEVPPERAVGQDDPRVGVFVCNCGINIGGIVDVPAVREYARTLPHVVHVEDNLYTCSQDTQVKISGVIEKYRLNRVVVAACTPLTHESMFRETLTDVGLNKYLFEMANIRNQDSWVHMKEPDRATAKAKDLVRMAVARASLLKPLLEKPLEITQRALIIGGGIAGMTAALNLADQGFESIIIEKEKELGGNARHLGRTIEGLEVQKFLNRLIERVQAHKNLQVLTQALVVGFSGYKGNFTTEVLVGPGMYERKINHGATIVATGAQEYRPREFLYGEHEGVMTLLELGQKISQRYEVAKWKRVAMIQCVGSRNAENPNCSRICCQGAVKYALQLKDINPDLEVVILYRDMRMYGFLEDYYVAARNRGVMFARYDLDNLPLVKSEDNDLSVTFNDHVLHRPIKMPVDAVVLSAATRAADTEELASLLKIPRSADGFFIEAHAKLRPVDFASEGIFLCGMAHSPKLINESIAQAMAAASRAGAFLADIRQTISGVIAYVEPDRCAACLVCVKTCPFGVPRINEDNVSEINTALCQGCGTCASECPAKVIQLAHYEDEKFKANIMASF</sequence>
<evidence type="ECO:0000256" key="9">
    <source>
        <dbReference type="ARBA" id="ARBA00023014"/>
    </source>
</evidence>
<evidence type="ECO:0000256" key="2">
    <source>
        <dbReference type="ARBA" id="ARBA00006561"/>
    </source>
</evidence>
<reference evidence="11 12" key="1">
    <citation type="journal article" date="2011" name="Stand. Genomic Sci.">
        <title>Complete genome sequence of the acetate-degrading sulfate reducer Desulfobacca acetoxidans type strain (ASRB2).</title>
        <authorList>
            <person name="Goker M."/>
            <person name="Teshima H."/>
            <person name="Lapidus A."/>
            <person name="Nolan M."/>
            <person name="Lucas S."/>
            <person name="Hammon N."/>
            <person name="Deshpande S."/>
            <person name="Cheng J.F."/>
            <person name="Tapia R."/>
            <person name="Han C."/>
            <person name="Goodwin L."/>
            <person name="Pitluck S."/>
            <person name="Huntemann M."/>
            <person name="Liolios K."/>
            <person name="Ivanova N."/>
            <person name="Pagani I."/>
            <person name="Mavromatis K."/>
            <person name="Ovchinikova G."/>
            <person name="Pati A."/>
            <person name="Chen A."/>
            <person name="Palaniappan K."/>
            <person name="Land M."/>
            <person name="Hauser L."/>
            <person name="Brambilla E.M."/>
            <person name="Rohde M."/>
            <person name="Spring S."/>
            <person name="Detter J.C."/>
            <person name="Woyke T."/>
            <person name="Bristow J."/>
            <person name="Eisen J.A."/>
            <person name="Markowitz V."/>
            <person name="Hugenholtz P."/>
            <person name="Kyrpides N.C."/>
            <person name="Klenk H.P."/>
        </authorList>
    </citation>
    <scope>NUCLEOTIDE SEQUENCE [LARGE SCALE GENOMIC DNA]</scope>
    <source>
        <strain evidence="12">ATCC 700848 / DSM 11109 / ASRB2</strain>
    </source>
</reference>
<dbReference type="InterPro" id="IPR017896">
    <property type="entry name" value="4Fe4S_Fe-S-bd"/>
</dbReference>
<dbReference type="eggNOG" id="COG1145">
    <property type="taxonomic scope" value="Bacteria"/>
</dbReference>
<proteinExistence type="inferred from homology"/>
<dbReference type="PROSITE" id="PS51379">
    <property type="entry name" value="4FE4S_FER_2"/>
    <property type="match status" value="4"/>
</dbReference>
<dbReference type="STRING" id="880072.Desac_0834"/>
<dbReference type="KEGG" id="dao:Desac_0834"/>
<feature type="domain" description="4Fe-4S ferredoxin-type" evidence="10">
    <location>
        <begin position="151"/>
        <end position="180"/>
    </location>
</feature>
<name>F2NGU1_DESAR</name>
<evidence type="ECO:0000256" key="4">
    <source>
        <dbReference type="ARBA" id="ARBA00022630"/>
    </source>
</evidence>
<evidence type="ECO:0000259" key="10">
    <source>
        <dbReference type="PROSITE" id="PS51379"/>
    </source>
</evidence>